<evidence type="ECO:0000256" key="5">
    <source>
        <dbReference type="ARBA" id="ARBA00023237"/>
    </source>
</evidence>
<keyword evidence="9" id="KW-1185">Reference proteome</keyword>
<organism evidence="8 9">
    <name type="scientific">Euzebyella marina</name>
    <dbReference type="NCBI Taxonomy" id="1761453"/>
    <lineage>
        <taxon>Bacteria</taxon>
        <taxon>Pseudomonadati</taxon>
        <taxon>Bacteroidota</taxon>
        <taxon>Flavobacteriia</taxon>
        <taxon>Flavobacteriales</taxon>
        <taxon>Flavobacteriaceae</taxon>
        <taxon>Euzebyella</taxon>
    </lineage>
</organism>
<accession>A0A3G2L742</accession>
<proteinExistence type="inferred from homology"/>
<dbReference type="EMBL" id="CP032050">
    <property type="protein sequence ID" value="AYN68090.1"/>
    <property type="molecule type" value="Genomic_DNA"/>
</dbReference>
<dbReference type="SUPFAM" id="SSF48452">
    <property type="entry name" value="TPR-like"/>
    <property type="match status" value="1"/>
</dbReference>
<dbReference type="KEGG" id="emar:D1013_12270"/>
<evidence type="ECO:0000256" key="3">
    <source>
        <dbReference type="ARBA" id="ARBA00022729"/>
    </source>
</evidence>
<evidence type="ECO:0000313" key="9">
    <source>
        <dbReference type="Proteomes" id="UP000276309"/>
    </source>
</evidence>
<feature type="domain" description="SusD-like N-terminal" evidence="7">
    <location>
        <begin position="114"/>
        <end position="236"/>
    </location>
</feature>
<dbReference type="OrthoDB" id="5694214at2"/>
<comment type="similarity">
    <text evidence="2">Belongs to the SusD family.</text>
</comment>
<dbReference type="InterPro" id="IPR033985">
    <property type="entry name" value="SusD-like_N"/>
</dbReference>
<dbReference type="InterPro" id="IPR012944">
    <property type="entry name" value="SusD_RagB_dom"/>
</dbReference>
<evidence type="ECO:0000259" key="6">
    <source>
        <dbReference type="Pfam" id="PF07980"/>
    </source>
</evidence>
<evidence type="ECO:0000256" key="4">
    <source>
        <dbReference type="ARBA" id="ARBA00023136"/>
    </source>
</evidence>
<feature type="domain" description="RagB/SusD" evidence="6">
    <location>
        <begin position="316"/>
        <end position="591"/>
    </location>
</feature>
<comment type="subcellular location">
    <subcellularLocation>
        <location evidence="1">Cell outer membrane</location>
    </subcellularLocation>
</comment>
<evidence type="ECO:0000313" key="8">
    <source>
        <dbReference type="EMBL" id="AYN68090.1"/>
    </source>
</evidence>
<dbReference type="Pfam" id="PF07980">
    <property type="entry name" value="SusD_RagB"/>
    <property type="match status" value="1"/>
</dbReference>
<dbReference type="AlphaFoldDB" id="A0A3G2L742"/>
<dbReference type="Gene3D" id="1.25.40.390">
    <property type="match status" value="1"/>
</dbReference>
<protein>
    <submittedName>
        <fullName evidence="8">RagB/SusD family nutrient uptake outer membrane protein</fullName>
    </submittedName>
</protein>
<evidence type="ECO:0000256" key="2">
    <source>
        <dbReference type="ARBA" id="ARBA00006275"/>
    </source>
</evidence>
<dbReference type="InterPro" id="IPR011990">
    <property type="entry name" value="TPR-like_helical_dom_sf"/>
</dbReference>
<sequence>MKNINKINVLWLATIIIFVGCNDDFLERVPLDNVSDATFWNTESDLQVYNNNFYDLARNDDNVPIMMAHDDGFDSNNISIWYLDEASDNIVAQHNRHDRYRTLRAGIHTVPDNAQLYGYKGWNFIRSLNIGLQNYDLANVSEEIKDIYRGEARLFRAWFYADKVSKFGDITWIDTELSTASEELFSARTPRNEVMANVLEDLNFATQNLPESWGDGGNHGRLNRWAALLLKSRICLYEGTWQKYHGGSNVEMWLTEASEAAKELIDNGPYSLYTTGDTEHDYNAFHRQLDLDGNPEVILWRKYDPGQFTNHVMSYWRGYNGGATKSMVEDYLCTDGLPISLSGLYAGDESIETVFENRDPRLRQTILHPDDREYYNFGNSADFEYPRLTGMVGGEKSSTGYHIIKVYEVEAAYRSYNTSWTPAITLRLAEALLNYAEAVAELGTISQSDLDITINALRDRVGMPHLELTNIPDDPRYAGSGVSPLINEIRRERRVELFMEGFRYNDLIRWKRGDLFRQKDLGILWDAAAEARYEGATVKTAVDPDSGKTYIDPYGDSAWETPQFDENKHYLWPIPLSEISQNPNLGQNPGW</sequence>
<evidence type="ECO:0000259" key="7">
    <source>
        <dbReference type="Pfam" id="PF14322"/>
    </source>
</evidence>
<dbReference type="GO" id="GO:0009279">
    <property type="term" value="C:cell outer membrane"/>
    <property type="evidence" value="ECO:0007669"/>
    <property type="project" value="UniProtKB-SubCell"/>
</dbReference>
<keyword evidence="4" id="KW-0472">Membrane</keyword>
<dbReference type="Proteomes" id="UP000276309">
    <property type="component" value="Chromosome"/>
</dbReference>
<keyword evidence="3" id="KW-0732">Signal</keyword>
<reference evidence="8 9" key="1">
    <citation type="submission" date="2018-08" db="EMBL/GenBank/DDBJ databases">
        <title>The reduced genetic potential of extracellular carbohydrate catabolism in Euzebyella marina RN62, a Flavobacteriia bacterium isolated from the hadal water.</title>
        <authorList>
            <person name="Xue C."/>
        </authorList>
    </citation>
    <scope>NUCLEOTIDE SEQUENCE [LARGE SCALE GENOMIC DNA]</scope>
    <source>
        <strain evidence="8 9">RN62</strain>
    </source>
</reference>
<dbReference type="PROSITE" id="PS51257">
    <property type="entry name" value="PROKAR_LIPOPROTEIN"/>
    <property type="match status" value="1"/>
</dbReference>
<keyword evidence="5" id="KW-0998">Cell outer membrane</keyword>
<evidence type="ECO:0000256" key="1">
    <source>
        <dbReference type="ARBA" id="ARBA00004442"/>
    </source>
</evidence>
<gene>
    <name evidence="8" type="ORF">D1013_12270</name>
</gene>
<dbReference type="RefSeq" id="WP_121849105.1">
    <property type="nucleotide sequence ID" value="NZ_CP032050.1"/>
</dbReference>
<dbReference type="Pfam" id="PF14322">
    <property type="entry name" value="SusD-like_3"/>
    <property type="match status" value="1"/>
</dbReference>
<name>A0A3G2L742_9FLAO</name>